<dbReference type="AlphaFoldDB" id="A0A368BN78"/>
<sequence>MNPWRLINPIISLLARSPIHFVVSHQLLVVSFSGAKSGKQYLVPLSYHKHSSSYTCVTLRSNIWWRNLKSLPKTKIWLKGHLVDVDLTLEFKDDKSVENTLREIVTNNRIEAFFANIKLQKDGEPIQSDLFKAAQLHTVLTFKLSS</sequence>
<name>A0A368BN78_9GAMM</name>
<evidence type="ECO:0000313" key="2">
    <source>
        <dbReference type="Proteomes" id="UP000253032"/>
    </source>
</evidence>
<evidence type="ECO:0008006" key="3">
    <source>
        <dbReference type="Google" id="ProtNLM"/>
    </source>
</evidence>
<protein>
    <recommendedName>
        <fullName evidence="3">DUF385 domain-containing protein</fullName>
    </recommendedName>
</protein>
<dbReference type="InterPro" id="IPR012349">
    <property type="entry name" value="Split_barrel_FMN-bd"/>
</dbReference>
<gene>
    <name evidence="1" type="ORF">DBW98_02860</name>
</gene>
<evidence type="ECO:0000313" key="1">
    <source>
        <dbReference type="EMBL" id="RCL38146.1"/>
    </source>
</evidence>
<comment type="caution">
    <text evidence="1">The sequence shown here is derived from an EMBL/GenBank/DDBJ whole genome shotgun (WGS) entry which is preliminary data.</text>
</comment>
<dbReference type="EMBL" id="QOPC01000013">
    <property type="protein sequence ID" value="RCL38146.1"/>
    <property type="molecule type" value="Genomic_DNA"/>
</dbReference>
<dbReference type="Proteomes" id="UP000253032">
    <property type="component" value="Unassembled WGS sequence"/>
</dbReference>
<dbReference type="Gene3D" id="2.30.110.10">
    <property type="entry name" value="Electron Transport, Fmn-binding Protein, Chain A"/>
    <property type="match status" value="1"/>
</dbReference>
<organism evidence="1 2">
    <name type="scientific">SAR86 cluster bacterium</name>
    <dbReference type="NCBI Taxonomy" id="2030880"/>
    <lineage>
        <taxon>Bacteria</taxon>
        <taxon>Pseudomonadati</taxon>
        <taxon>Pseudomonadota</taxon>
        <taxon>Gammaproteobacteria</taxon>
        <taxon>SAR86 cluster</taxon>
    </lineage>
</organism>
<reference evidence="1 2" key="1">
    <citation type="journal article" date="2018" name="Microbiome">
        <title>Fine metagenomic profile of the Mediterranean stratified and mixed water columns revealed by assembly and recruitment.</title>
        <authorList>
            <person name="Haro-Moreno J.M."/>
            <person name="Lopez-Perez M."/>
            <person name="De La Torre J.R."/>
            <person name="Picazo A."/>
            <person name="Camacho A."/>
            <person name="Rodriguez-Valera F."/>
        </authorList>
    </citation>
    <scope>NUCLEOTIDE SEQUENCE [LARGE SCALE GENOMIC DNA]</scope>
    <source>
        <strain evidence="1">MED-G84</strain>
    </source>
</reference>
<accession>A0A368BN78</accession>
<proteinExistence type="predicted"/>